<dbReference type="AlphaFoldDB" id="A0ABD2MP69"/>
<comment type="caution">
    <text evidence="2">The sequence shown here is derived from an EMBL/GenBank/DDBJ whole genome shotgun (WGS) entry which is preliminary data.</text>
</comment>
<proteinExistence type="predicted"/>
<accession>A0ABD2MP69</accession>
<dbReference type="EMBL" id="JABFTP020000021">
    <property type="protein sequence ID" value="KAL3268153.1"/>
    <property type="molecule type" value="Genomic_DNA"/>
</dbReference>
<feature type="region of interest" description="Disordered" evidence="1">
    <location>
        <begin position="209"/>
        <end position="233"/>
    </location>
</feature>
<evidence type="ECO:0000256" key="1">
    <source>
        <dbReference type="SAM" id="MobiDB-lite"/>
    </source>
</evidence>
<keyword evidence="3" id="KW-1185">Reference proteome</keyword>
<reference evidence="2 3" key="1">
    <citation type="journal article" date="2021" name="BMC Biol.">
        <title>Horizontally acquired antibacterial genes associated with adaptive radiation of ladybird beetles.</title>
        <authorList>
            <person name="Li H.S."/>
            <person name="Tang X.F."/>
            <person name="Huang Y.H."/>
            <person name="Xu Z.Y."/>
            <person name="Chen M.L."/>
            <person name="Du X.Y."/>
            <person name="Qiu B.Y."/>
            <person name="Chen P.T."/>
            <person name="Zhang W."/>
            <person name="Slipinski A."/>
            <person name="Escalona H.E."/>
            <person name="Waterhouse R.M."/>
            <person name="Zwick A."/>
            <person name="Pang H."/>
        </authorList>
    </citation>
    <scope>NUCLEOTIDE SEQUENCE [LARGE SCALE GENOMIC DNA]</scope>
    <source>
        <strain evidence="2">SYSU2018</strain>
    </source>
</reference>
<evidence type="ECO:0000313" key="2">
    <source>
        <dbReference type="EMBL" id="KAL3268153.1"/>
    </source>
</evidence>
<dbReference type="Proteomes" id="UP001516400">
    <property type="component" value="Unassembled WGS sequence"/>
</dbReference>
<feature type="region of interest" description="Disordered" evidence="1">
    <location>
        <begin position="451"/>
        <end position="484"/>
    </location>
</feature>
<organism evidence="2 3">
    <name type="scientific">Cryptolaemus montrouzieri</name>
    <dbReference type="NCBI Taxonomy" id="559131"/>
    <lineage>
        <taxon>Eukaryota</taxon>
        <taxon>Metazoa</taxon>
        <taxon>Ecdysozoa</taxon>
        <taxon>Arthropoda</taxon>
        <taxon>Hexapoda</taxon>
        <taxon>Insecta</taxon>
        <taxon>Pterygota</taxon>
        <taxon>Neoptera</taxon>
        <taxon>Endopterygota</taxon>
        <taxon>Coleoptera</taxon>
        <taxon>Polyphaga</taxon>
        <taxon>Cucujiformia</taxon>
        <taxon>Coccinelloidea</taxon>
        <taxon>Coccinellidae</taxon>
        <taxon>Scymninae</taxon>
        <taxon>Scymnini</taxon>
        <taxon>Cryptolaemus</taxon>
    </lineage>
</organism>
<sequence>MSCCAKKTPDAPLPSCCKNKGDIPLDSSWAPNTKTSLIEDEEFPDVSLIEYSQDENPILESTRIEEIYNNSGKPANETFDISPIASDEDDESMKPSCCKSKAKSPIHNVNDSSITYSPIPPPIGSYGLSGSFAQSERSGIRGDKTYDVSFPRVNQDSYYSPIRQVGGTYGYSESYEQSVDPGGATYHATRDFTDVGPWKNVEIPTTLRKQDIPPGAHKSFPKTHVPKSSRNYSTYDPQEILNVREVTEHRRRAPRYYSTPQHQSFRGGEGLQDSTLWGQDISSFDPTRSSWGWSQGVRMDSFNVIKNITPSPKNIRVPPRLNQSYAATEATRVDPRFGNLTLPPERSVPSYVTRTDATYSRSPQVARLDSTFTRRPQPARLGATYTQQPQTGRLNATYTQQPQIGQLNATYTHQPQIGQLNATYTQRPQTARLNATYTQYPQAARLNTTYTRPLQTARLDETNTKPPQSGRLDSTFTKQRPRTDLTYTQRPQSANVTQVHGRQTPQLTELYTRPQPSQEDDYDATLPSCCQRPKTADPVLQHPDVSYPQDPGGDACATGTCGQIAKVEEIDTCYDDTCEQLNVTVNREPTDRQMNVYQPPNQPYDTILEIRAPHRSNGTRSNAPLYLSINIPSADHSPGMQSFCPGGPNSNKLSRCCQCP</sequence>
<evidence type="ECO:0000313" key="3">
    <source>
        <dbReference type="Proteomes" id="UP001516400"/>
    </source>
</evidence>
<feature type="compositionally biased region" description="Polar residues" evidence="1">
    <location>
        <begin position="464"/>
        <end position="478"/>
    </location>
</feature>
<gene>
    <name evidence="2" type="ORF">HHI36_007280</name>
</gene>
<protein>
    <submittedName>
        <fullName evidence="2">Uncharacterized protein</fullName>
    </submittedName>
</protein>
<name>A0ABD2MP69_9CUCU</name>